<organism evidence="1">
    <name type="scientific">Ascaris suum</name>
    <name type="common">Pig roundworm</name>
    <name type="synonym">Ascaris lumbricoides</name>
    <dbReference type="NCBI Taxonomy" id="6253"/>
    <lineage>
        <taxon>Eukaryota</taxon>
        <taxon>Metazoa</taxon>
        <taxon>Ecdysozoa</taxon>
        <taxon>Nematoda</taxon>
        <taxon>Chromadorea</taxon>
        <taxon>Rhabditida</taxon>
        <taxon>Spirurina</taxon>
        <taxon>Ascaridomorpha</taxon>
        <taxon>Ascaridoidea</taxon>
        <taxon>Ascarididae</taxon>
        <taxon>Ascaris</taxon>
    </lineage>
</organism>
<protein>
    <submittedName>
        <fullName evidence="1">Chymotrypsin/elastase isoinhibitors 2 to 5</fullName>
    </submittedName>
</protein>
<accession>F1LGV0</accession>
<dbReference type="EMBL" id="JI216740">
    <property type="protein sequence ID" value="ADY49354.1"/>
    <property type="molecule type" value="mRNA"/>
</dbReference>
<feature type="non-terminal residue" evidence="1">
    <location>
        <position position="92"/>
    </location>
</feature>
<reference evidence="1" key="1">
    <citation type="journal article" date="2011" name="Genome Res.">
        <title>Deep small RNA sequencing from the nematode Ascaris reveals conservation, functional diversification, and novel developmental profiles.</title>
        <authorList>
            <person name="Wang J."/>
            <person name="Czech B."/>
            <person name="Crunk A."/>
            <person name="Wallace A."/>
            <person name="Mitreva M."/>
            <person name="Hannon G.J."/>
            <person name="Davis R.E."/>
        </authorList>
    </citation>
    <scope>NUCLEOTIDE SEQUENCE</scope>
</reference>
<name>F1LGV0_ASCSU</name>
<proteinExistence type="evidence at transcript level"/>
<dbReference type="Gene3D" id="2.10.25.10">
    <property type="entry name" value="Laminin"/>
    <property type="match status" value="1"/>
</dbReference>
<evidence type="ECO:0000313" key="1">
    <source>
        <dbReference type="EMBL" id="ADY49354.1"/>
    </source>
</evidence>
<dbReference type="AlphaFoldDB" id="F1LGV0"/>
<sequence length="92" mass="10755">MCRPPSCECTPGRGMRRTHDGKCVPVSECPRKMPRRGDFCTFHLYNLWQMIICFFQILRKSSCNNLFQYSPSGKVIIGSIPYECKTKKYYDC</sequence>